<accession>N1JIX7</accession>
<dbReference type="EMBL" id="CAUH01005977">
    <property type="protein sequence ID" value="CCU82182.1"/>
    <property type="molecule type" value="Genomic_DNA"/>
</dbReference>
<comment type="caution">
    <text evidence="1">The sequence shown here is derived from an EMBL/GenBank/DDBJ whole genome shotgun (WGS) entry which is preliminary data.</text>
</comment>
<keyword evidence="2" id="KW-1185">Reference proteome</keyword>
<reference evidence="1 2" key="1">
    <citation type="journal article" date="2010" name="Science">
        <title>Genome expansion and gene loss in powdery mildew fungi reveal tradeoffs in extreme parasitism.</title>
        <authorList>
            <person name="Spanu P.D."/>
            <person name="Abbott J.C."/>
            <person name="Amselem J."/>
            <person name="Burgis T.A."/>
            <person name="Soanes D.M."/>
            <person name="Stueber K."/>
            <person name="Ver Loren van Themaat E."/>
            <person name="Brown J.K.M."/>
            <person name="Butcher S.A."/>
            <person name="Gurr S.J."/>
            <person name="Lebrun M.-H."/>
            <person name="Ridout C.J."/>
            <person name="Schulze-Lefert P."/>
            <person name="Talbot N.J."/>
            <person name="Ahmadinejad N."/>
            <person name="Ametz C."/>
            <person name="Barton G.R."/>
            <person name="Benjdia M."/>
            <person name="Bidzinski P."/>
            <person name="Bindschedler L.V."/>
            <person name="Both M."/>
            <person name="Brewer M.T."/>
            <person name="Cadle-Davidson L."/>
            <person name="Cadle-Davidson M.M."/>
            <person name="Collemare J."/>
            <person name="Cramer R."/>
            <person name="Frenkel O."/>
            <person name="Godfrey D."/>
            <person name="Harriman J."/>
            <person name="Hoede C."/>
            <person name="King B.C."/>
            <person name="Klages S."/>
            <person name="Kleemann J."/>
            <person name="Knoll D."/>
            <person name="Koti P.S."/>
            <person name="Kreplak J."/>
            <person name="Lopez-Ruiz F.J."/>
            <person name="Lu X."/>
            <person name="Maekawa T."/>
            <person name="Mahanil S."/>
            <person name="Micali C."/>
            <person name="Milgroom M.G."/>
            <person name="Montana G."/>
            <person name="Noir S."/>
            <person name="O'Connell R.J."/>
            <person name="Oberhaensli S."/>
            <person name="Parlange F."/>
            <person name="Pedersen C."/>
            <person name="Quesneville H."/>
            <person name="Reinhardt R."/>
            <person name="Rott M."/>
            <person name="Sacristan S."/>
            <person name="Schmidt S.M."/>
            <person name="Schoen M."/>
            <person name="Skamnioti P."/>
            <person name="Sommer H."/>
            <person name="Stephens A."/>
            <person name="Takahara H."/>
            <person name="Thordal-Christensen H."/>
            <person name="Vigouroux M."/>
            <person name="Wessling R."/>
            <person name="Wicker T."/>
            <person name="Panstruga R."/>
        </authorList>
    </citation>
    <scope>NUCLEOTIDE SEQUENCE [LARGE SCALE GENOMIC DNA]</scope>
    <source>
        <strain evidence="1">DH14</strain>
    </source>
</reference>
<dbReference type="InParanoid" id="N1JIX7"/>
<gene>
    <name evidence="1" type="ORF">BGHDH14_bghG005977000001001</name>
</gene>
<protein>
    <submittedName>
        <fullName evidence="1">Putative Bgh-specific protein</fullName>
    </submittedName>
</protein>
<sequence length="274" mass="31813">MLYCIYAISSYLGMVDNRGLFSFNFVTDGFQPQLYYYGETGIWTSGNAQLKQALVELSYSQFNSKIPEVSWGKYCASTKEQLLAAYKLIDAEVSRQKIVHRSMSLDMNEMYRSCVNELQTVKKKYPYISISKVRNGEWPSCTVKLLLRYITFENLEIIAPTHKRLRIMTNKPSIIGDRYVTSEELLDSPRPVISLRFKNRQIHLVHVSGYLKVLEQFGLDKHYQIAPSLGDESISYLFKMLEATEREINVIISPSLQLIEIPLRESRNFQRKTF</sequence>
<dbReference type="OrthoDB" id="10308725at2759"/>
<dbReference type="Proteomes" id="UP000015441">
    <property type="component" value="Unassembled WGS sequence"/>
</dbReference>
<dbReference type="AlphaFoldDB" id="N1JIX7"/>
<organism evidence="1 2">
    <name type="scientific">Blumeria graminis f. sp. hordei (strain DH14)</name>
    <name type="common">Barley powdery mildew</name>
    <name type="synonym">Oidium monilioides f. sp. hordei</name>
    <dbReference type="NCBI Taxonomy" id="546991"/>
    <lineage>
        <taxon>Eukaryota</taxon>
        <taxon>Fungi</taxon>
        <taxon>Dikarya</taxon>
        <taxon>Ascomycota</taxon>
        <taxon>Pezizomycotina</taxon>
        <taxon>Leotiomycetes</taxon>
        <taxon>Erysiphales</taxon>
        <taxon>Erysiphaceae</taxon>
        <taxon>Blumeria</taxon>
        <taxon>Blumeria hordei</taxon>
    </lineage>
</organism>
<proteinExistence type="predicted"/>
<evidence type="ECO:0000313" key="2">
    <source>
        <dbReference type="Proteomes" id="UP000015441"/>
    </source>
</evidence>
<evidence type="ECO:0000313" key="1">
    <source>
        <dbReference type="EMBL" id="CCU82182.1"/>
    </source>
</evidence>
<name>N1JIX7_BLUG1</name>
<dbReference type="HOGENOM" id="CLU_1065552_0_0_1"/>